<dbReference type="EMBL" id="JAKMXF010000310">
    <property type="protein sequence ID" value="KAI6650716.1"/>
    <property type="molecule type" value="Genomic_DNA"/>
</dbReference>
<dbReference type="InterPro" id="IPR010989">
    <property type="entry name" value="SNARE"/>
</dbReference>
<feature type="coiled-coil region" evidence="1">
    <location>
        <begin position="179"/>
        <end position="209"/>
    </location>
</feature>
<dbReference type="Gene3D" id="1.20.58.70">
    <property type="match status" value="1"/>
</dbReference>
<dbReference type="Proteomes" id="UP001165289">
    <property type="component" value="Unassembled WGS sequence"/>
</dbReference>
<evidence type="ECO:0000256" key="1">
    <source>
        <dbReference type="SAM" id="Coils"/>
    </source>
</evidence>
<comment type="caution">
    <text evidence="2">The sequence shown here is derived from an EMBL/GenBank/DDBJ whole genome shotgun (WGS) entry which is preliminary data.</text>
</comment>
<protein>
    <submittedName>
        <fullName evidence="2">Syntaxin-like isoform X8</fullName>
    </submittedName>
</protein>
<dbReference type="GO" id="GO:0016192">
    <property type="term" value="P:vesicle-mediated transport"/>
    <property type="evidence" value="ECO:0007669"/>
    <property type="project" value="InterPro"/>
</dbReference>
<reference evidence="2 3" key="1">
    <citation type="journal article" date="2023" name="BMC Biol.">
        <title>The compact genome of the sponge Oopsacas minuta (Hexactinellida) is lacking key metazoan core genes.</title>
        <authorList>
            <person name="Santini S."/>
            <person name="Schenkelaars Q."/>
            <person name="Jourda C."/>
            <person name="Duchesne M."/>
            <person name="Belahbib H."/>
            <person name="Rocher C."/>
            <person name="Selva M."/>
            <person name="Riesgo A."/>
            <person name="Vervoort M."/>
            <person name="Leys S.P."/>
            <person name="Kodjabachian L."/>
            <person name="Le Bivic A."/>
            <person name="Borchiellini C."/>
            <person name="Claverie J.M."/>
            <person name="Renard E."/>
        </authorList>
    </citation>
    <scope>NUCLEOTIDE SEQUENCE [LARGE SCALE GENOMIC DNA]</scope>
    <source>
        <strain evidence="2">SPO-2</strain>
    </source>
</reference>
<evidence type="ECO:0000313" key="3">
    <source>
        <dbReference type="Proteomes" id="UP001165289"/>
    </source>
</evidence>
<sequence length="267" mass="31671">MSLRNTSINLIAHYSNDLNDGLHVTSAYKGSLPKGRDTTTIYKDGFWANIEYLKQEVNKIDDRVNRIIPINRRLLADGATWLTPNAEKETIMEEVTTIFRNVRSNIHDMGRYLEENKQIWNDAEYRMHKVHYTEIFRRFSIVMKQYLQEQAILCGRSEGGIDVMVENPLWIPLEEQGNKEAYCKQISKLENTIQQLEKKMTELQLFEEINSLVNEFDDDSNRIDLQVELAREHQITPVEETIRPVQYQFYRRSRREQIVKWLTNRNN</sequence>
<gene>
    <name evidence="2" type="ORF">LOD99_7767</name>
</gene>
<proteinExistence type="predicted"/>
<dbReference type="AlphaFoldDB" id="A0AAV7JPV5"/>
<dbReference type="GO" id="GO:0016020">
    <property type="term" value="C:membrane"/>
    <property type="evidence" value="ECO:0007669"/>
    <property type="project" value="InterPro"/>
</dbReference>
<dbReference type="SUPFAM" id="SSF47661">
    <property type="entry name" value="t-snare proteins"/>
    <property type="match status" value="1"/>
</dbReference>
<keyword evidence="1" id="KW-0175">Coiled coil</keyword>
<accession>A0AAV7JPV5</accession>
<organism evidence="2 3">
    <name type="scientific">Oopsacas minuta</name>
    <dbReference type="NCBI Taxonomy" id="111878"/>
    <lineage>
        <taxon>Eukaryota</taxon>
        <taxon>Metazoa</taxon>
        <taxon>Porifera</taxon>
        <taxon>Hexactinellida</taxon>
        <taxon>Hexasterophora</taxon>
        <taxon>Lyssacinosida</taxon>
        <taxon>Leucopsacidae</taxon>
        <taxon>Oopsacas</taxon>
    </lineage>
</organism>
<name>A0AAV7JPV5_9METZ</name>
<keyword evidence="3" id="KW-1185">Reference proteome</keyword>
<evidence type="ECO:0000313" key="2">
    <source>
        <dbReference type="EMBL" id="KAI6650716.1"/>
    </source>
</evidence>